<dbReference type="InterPro" id="IPR025847">
    <property type="entry name" value="MEDS_domain"/>
</dbReference>
<name>A0ABX1SC89_9PSEU</name>
<dbReference type="EMBL" id="JAAXLA010000019">
    <property type="protein sequence ID" value="NMH98157.1"/>
    <property type="molecule type" value="Genomic_DNA"/>
</dbReference>
<dbReference type="Proteomes" id="UP000820669">
    <property type="component" value="Unassembled WGS sequence"/>
</dbReference>
<evidence type="ECO:0000313" key="4">
    <source>
        <dbReference type="EMBL" id="NMH98157.1"/>
    </source>
</evidence>
<dbReference type="SUPFAM" id="SSF55874">
    <property type="entry name" value="ATPase domain of HSP90 chaperone/DNA topoisomerase II/histidine kinase"/>
    <property type="match status" value="1"/>
</dbReference>
<gene>
    <name evidence="4" type="ORF">HF526_12660</name>
</gene>
<protein>
    <submittedName>
        <fullName evidence="4">Sensor histidine kinase</fullName>
    </submittedName>
</protein>
<dbReference type="Pfam" id="PF14417">
    <property type="entry name" value="MEDS"/>
    <property type="match status" value="1"/>
</dbReference>
<dbReference type="PANTHER" id="PTHR35526">
    <property type="entry name" value="ANTI-SIGMA-F FACTOR RSBW-RELATED"/>
    <property type="match status" value="1"/>
</dbReference>
<dbReference type="GO" id="GO:0016301">
    <property type="term" value="F:kinase activity"/>
    <property type="evidence" value="ECO:0007669"/>
    <property type="project" value="UniProtKB-KW"/>
</dbReference>
<dbReference type="CDD" id="cd16936">
    <property type="entry name" value="HATPase_RsbW-like"/>
    <property type="match status" value="1"/>
</dbReference>
<evidence type="ECO:0000256" key="1">
    <source>
        <dbReference type="ARBA" id="ARBA00022527"/>
    </source>
</evidence>
<dbReference type="Pfam" id="PF13581">
    <property type="entry name" value="HATPase_c_2"/>
    <property type="match status" value="1"/>
</dbReference>
<evidence type="ECO:0000259" key="2">
    <source>
        <dbReference type="Pfam" id="PF13581"/>
    </source>
</evidence>
<feature type="domain" description="MEDS" evidence="3">
    <location>
        <begin position="15"/>
        <end position="160"/>
    </location>
</feature>
<dbReference type="InterPro" id="IPR036890">
    <property type="entry name" value="HATPase_C_sf"/>
</dbReference>
<proteinExistence type="predicted"/>
<keyword evidence="4" id="KW-0418">Kinase</keyword>
<evidence type="ECO:0000259" key="3">
    <source>
        <dbReference type="Pfam" id="PF14417"/>
    </source>
</evidence>
<comment type="caution">
    <text evidence="4">The sequence shown here is derived from an EMBL/GenBank/DDBJ whole genome shotgun (WGS) entry which is preliminary data.</text>
</comment>
<keyword evidence="4" id="KW-0808">Transferase</keyword>
<reference evidence="4 5" key="1">
    <citation type="submission" date="2020-04" db="EMBL/GenBank/DDBJ databases">
        <authorList>
            <person name="Klaysubun C."/>
            <person name="Duangmal K."/>
            <person name="Lipun K."/>
        </authorList>
    </citation>
    <scope>NUCLEOTIDE SEQUENCE [LARGE SCALE GENOMIC DNA]</scope>
    <source>
        <strain evidence="4 5">K10HN5</strain>
    </source>
</reference>
<dbReference type="InterPro" id="IPR003594">
    <property type="entry name" value="HATPase_dom"/>
</dbReference>
<dbReference type="InterPro" id="IPR050267">
    <property type="entry name" value="Anti-sigma-factor_SerPK"/>
</dbReference>
<dbReference type="RefSeq" id="WP_169381599.1">
    <property type="nucleotide sequence ID" value="NZ_JAAXLA010000019.1"/>
</dbReference>
<accession>A0ABX1SC89</accession>
<keyword evidence="1" id="KW-0723">Serine/threonine-protein kinase</keyword>
<organism evidence="4 5">
    <name type="scientific">Pseudonocardia acidicola</name>
    <dbReference type="NCBI Taxonomy" id="2724939"/>
    <lineage>
        <taxon>Bacteria</taxon>
        <taxon>Bacillati</taxon>
        <taxon>Actinomycetota</taxon>
        <taxon>Actinomycetes</taxon>
        <taxon>Pseudonocardiales</taxon>
        <taxon>Pseudonocardiaceae</taxon>
        <taxon>Pseudonocardia</taxon>
    </lineage>
</organism>
<evidence type="ECO:0000313" key="5">
    <source>
        <dbReference type="Proteomes" id="UP000820669"/>
    </source>
</evidence>
<sequence>MKVETTRVAAPVQLRHAACFFESAEHLLRQALPLVTAALERGEPVALSVRPATERALYAALGGTAGLIGLAEPDAVAYGSGQTMAARRARELRELTGGAVAVTVVAEHNSSLDGFDGRYWTELDAAVNVALGELPVNLTCFYPELPLHLEILEGARANHPLLLEDGELRHNHEHRGPRDVLAAAPAGAPMVLGPPDLVLAYTAWQLHEVRTAVERLAAAASFGASRAEDVVLAINEVATNAVEHGTSEAQVWLWSSAEGLVCEVHDGGTLTEPLPGLRAPHPSEPRGRGVWIARQLCDLLHVWRDGEGTHVRMHAAR</sequence>
<feature type="domain" description="Histidine kinase/HSP90-like ATPase" evidence="2">
    <location>
        <begin position="205"/>
        <end position="313"/>
    </location>
</feature>
<dbReference type="Gene3D" id="3.30.565.10">
    <property type="entry name" value="Histidine kinase-like ATPase, C-terminal domain"/>
    <property type="match status" value="1"/>
</dbReference>
<keyword evidence="5" id="KW-1185">Reference proteome</keyword>
<dbReference type="PANTHER" id="PTHR35526:SF3">
    <property type="entry name" value="ANTI-SIGMA-F FACTOR RSBW"/>
    <property type="match status" value="1"/>
</dbReference>